<dbReference type="EMBL" id="GBXM01008958">
    <property type="protein sequence ID" value="JAH99619.1"/>
    <property type="molecule type" value="Transcribed_RNA"/>
</dbReference>
<reference evidence="1" key="2">
    <citation type="journal article" date="2015" name="Fish Shellfish Immunol.">
        <title>Early steps in the European eel (Anguilla anguilla)-Vibrio vulnificus interaction in the gills: Role of the RtxA13 toxin.</title>
        <authorList>
            <person name="Callol A."/>
            <person name="Pajuelo D."/>
            <person name="Ebbesson L."/>
            <person name="Teles M."/>
            <person name="MacKenzie S."/>
            <person name="Amaro C."/>
        </authorList>
    </citation>
    <scope>NUCLEOTIDE SEQUENCE</scope>
</reference>
<dbReference type="AlphaFoldDB" id="A0A0E9XAF9"/>
<reference evidence="1" key="1">
    <citation type="submission" date="2014-11" db="EMBL/GenBank/DDBJ databases">
        <authorList>
            <person name="Amaro Gonzalez C."/>
        </authorList>
    </citation>
    <scope>NUCLEOTIDE SEQUENCE</scope>
</reference>
<sequence>MFQCELEPTECFHQPNFVGHMQIMAISSVCLRERHFIKKMQDSAHK</sequence>
<organism evidence="1">
    <name type="scientific">Anguilla anguilla</name>
    <name type="common">European freshwater eel</name>
    <name type="synonym">Muraena anguilla</name>
    <dbReference type="NCBI Taxonomy" id="7936"/>
    <lineage>
        <taxon>Eukaryota</taxon>
        <taxon>Metazoa</taxon>
        <taxon>Chordata</taxon>
        <taxon>Craniata</taxon>
        <taxon>Vertebrata</taxon>
        <taxon>Euteleostomi</taxon>
        <taxon>Actinopterygii</taxon>
        <taxon>Neopterygii</taxon>
        <taxon>Teleostei</taxon>
        <taxon>Anguilliformes</taxon>
        <taxon>Anguillidae</taxon>
        <taxon>Anguilla</taxon>
    </lineage>
</organism>
<accession>A0A0E9XAF9</accession>
<proteinExistence type="predicted"/>
<name>A0A0E9XAF9_ANGAN</name>
<evidence type="ECO:0000313" key="1">
    <source>
        <dbReference type="EMBL" id="JAH99619.1"/>
    </source>
</evidence>
<protein>
    <submittedName>
        <fullName evidence="1">Uncharacterized protein</fullName>
    </submittedName>
</protein>